<comment type="similarity">
    <text evidence="1 5 6">Belongs to the heat shock protein 70 family.</text>
</comment>
<dbReference type="InterPro" id="IPR018181">
    <property type="entry name" value="Heat_shock_70_CS"/>
</dbReference>
<evidence type="ECO:0000256" key="1">
    <source>
        <dbReference type="ARBA" id="ARBA00007381"/>
    </source>
</evidence>
<dbReference type="SUPFAM" id="SSF100934">
    <property type="entry name" value="Heat shock protein 70kD (HSP70), C-terminal subdomain"/>
    <property type="match status" value="1"/>
</dbReference>
<dbReference type="FunFam" id="2.60.34.10:FF:000005">
    <property type="entry name" value="Chaperone protein HscA homolog"/>
    <property type="match status" value="1"/>
</dbReference>
<dbReference type="NCBIfam" id="TIGR01991">
    <property type="entry name" value="HscA"/>
    <property type="match status" value="1"/>
</dbReference>
<dbReference type="RefSeq" id="WP_058641471.1">
    <property type="nucleotide sequence ID" value="NZ_LDSL01000051.1"/>
</dbReference>
<dbReference type="PROSITE" id="PS00297">
    <property type="entry name" value="HSP70_1"/>
    <property type="match status" value="1"/>
</dbReference>
<dbReference type="SUPFAM" id="SSF100920">
    <property type="entry name" value="Heat shock protein 70kD (HSP70), peptide-binding domain"/>
    <property type="match status" value="1"/>
</dbReference>
<dbReference type="FunFam" id="3.30.420.40:FF:000046">
    <property type="entry name" value="Chaperone protein HscA"/>
    <property type="match status" value="1"/>
</dbReference>
<dbReference type="GO" id="GO:0140662">
    <property type="term" value="F:ATP-dependent protein folding chaperone"/>
    <property type="evidence" value="ECO:0007669"/>
    <property type="project" value="InterPro"/>
</dbReference>
<dbReference type="PROSITE" id="PS00329">
    <property type="entry name" value="HSP70_2"/>
    <property type="match status" value="1"/>
</dbReference>
<dbReference type="OrthoDB" id="9766019at2"/>
<accession>A0A147GZS0</accession>
<organism evidence="7 8">
    <name type="scientific">Pseudacidovorax intermedius</name>
    <dbReference type="NCBI Taxonomy" id="433924"/>
    <lineage>
        <taxon>Bacteria</taxon>
        <taxon>Pseudomonadati</taxon>
        <taxon>Pseudomonadota</taxon>
        <taxon>Betaproteobacteria</taxon>
        <taxon>Burkholderiales</taxon>
        <taxon>Comamonadaceae</taxon>
        <taxon>Pseudacidovorax</taxon>
    </lineage>
</organism>
<dbReference type="InterPro" id="IPR029047">
    <property type="entry name" value="HSP70_peptide-bd_sf"/>
</dbReference>
<evidence type="ECO:0000256" key="5">
    <source>
        <dbReference type="HAMAP-Rule" id="MF_00679"/>
    </source>
</evidence>
<evidence type="ECO:0000256" key="2">
    <source>
        <dbReference type="ARBA" id="ARBA00022741"/>
    </source>
</evidence>
<gene>
    <name evidence="5" type="primary">hscA</name>
    <name evidence="7" type="ORF">NS331_08020</name>
</gene>
<keyword evidence="8" id="KW-1185">Reference proteome</keyword>
<dbReference type="InterPro" id="IPR029048">
    <property type="entry name" value="HSP70_C_sf"/>
</dbReference>
<keyword evidence="3 5" id="KW-0067">ATP-binding</keyword>
<evidence type="ECO:0000313" key="8">
    <source>
        <dbReference type="Proteomes" id="UP000072741"/>
    </source>
</evidence>
<dbReference type="Gene3D" id="1.20.1270.10">
    <property type="match status" value="1"/>
</dbReference>
<evidence type="ECO:0000313" key="7">
    <source>
        <dbReference type="EMBL" id="KTT23159.1"/>
    </source>
</evidence>
<keyword evidence="2 5" id="KW-0547">Nucleotide-binding</keyword>
<dbReference type="Gene3D" id="3.90.640.10">
    <property type="entry name" value="Actin, Chain A, domain 4"/>
    <property type="match status" value="1"/>
</dbReference>
<protein>
    <recommendedName>
        <fullName evidence="5">Chaperone protein HscA homolog</fullName>
    </recommendedName>
</protein>
<sequence>MALLQISEPGQAPDPHQRRIAVGIDLGTTHSLVAAVRNGVAECLPDEQGRVILPSVVRYLDAKRRQIGFAALEARATDPANTITSAKRLMGRGLDDVANRAAMPYTLVDEGGMVKVQTVAGAKSPVEVSAEVLATLRYRAEDTFDGDLYGAVITVPAYFDEGQRQATKDAAQLAGLNVLRLISEPTAAAIAYGLDNGSEGVYAVYDLGGGTFDISVLRLTQGVFEVIATGGDSALGGDDYDHALADLAAARIGATPASDEERARLLVAARRCKEALTDAEAAVLDVEFGGRTHRLDIARVDFDAATHALTQRTLAAVRKALRDARMAPGELQGVVLVGGATRMPQIREAVAGFFGQPPLTNLNPDEVVALGAAIQANQLAGNDGAGNLLLLDVIPLSLGLETMGGLVERIVPRNTTIPTAMAQDFTTYQDGQTALALHVVQGERDLVADCRSLARFTLRGIPPMAAGAARIRVTFTVDADGLLSVTAREQSSGVEASVTVKPSYGLSDDQIATMLQEGFATAQHDMQQRALIEARVEADRMRQATRSALAADGALLSPPERAAIDALLAALDALRDGNDKAAITEATEALARGTEAFAAQRMNQGIAQALAGRSIESV</sequence>
<evidence type="ECO:0000256" key="4">
    <source>
        <dbReference type="ARBA" id="ARBA00023186"/>
    </source>
</evidence>
<comment type="caution">
    <text evidence="7">The sequence shown here is derived from an EMBL/GenBank/DDBJ whole genome shotgun (WGS) entry which is preliminary data.</text>
</comment>
<dbReference type="InterPro" id="IPR013126">
    <property type="entry name" value="Hsp_70_fam"/>
</dbReference>
<keyword evidence="4 5" id="KW-0143">Chaperone</keyword>
<dbReference type="GO" id="GO:0016226">
    <property type="term" value="P:iron-sulfur cluster assembly"/>
    <property type="evidence" value="ECO:0007669"/>
    <property type="project" value="InterPro"/>
</dbReference>
<evidence type="ECO:0000256" key="3">
    <source>
        <dbReference type="ARBA" id="ARBA00022840"/>
    </source>
</evidence>
<dbReference type="GO" id="GO:0016887">
    <property type="term" value="F:ATP hydrolysis activity"/>
    <property type="evidence" value="ECO:0007669"/>
    <property type="project" value="UniProtKB-UniRule"/>
</dbReference>
<comment type="function">
    <text evidence="5">Chaperone involved in the maturation of iron-sulfur cluster-containing proteins. Has a low intrinsic ATPase activity which is markedly stimulated by HscB.</text>
</comment>
<dbReference type="EMBL" id="LDSL01000051">
    <property type="protein sequence ID" value="KTT23159.1"/>
    <property type="molecule type" value="Genomic_DNA"/>
</dbReference>
<dbReference type="Gene3D" id="2.60.34.10">
    <property type="entry name" value="Substrate Binding Domain Of DNAk, Chain A, domain 1"/>
    <property type="match status" value="1"/>
</dbReference>
<name>A0A147GZS0_9BURK</name>
<dbReference type="GO" id="GO:0005524">
    <property type="term" value="F:ATP binding"/>
    <property type="evidence" value="ECO:0007669"/>
    <property type="project" value="UniProtKB-KW"/>
</dbReference>
<dbReference type="NCBIfam" id="NF003520">
    <property type="entry name" value="PRK05183.1"/>
    <property type="match status" value="1"/>
</dbReference>
<dbReference type="PATRIC" id="fig|433924.3.peg.3585"/>
<dbReference type="Pfam" id="PF00012">
    <property type="entry name" value="HSP70"/>
    <property type="match status" value="1"/>
</dbReference>
<dbReference type="InterPro" id="IPR043129">
    <property type="entry name" value="ATPase_NBD"/>
</dbReference>
<dbReference type="Proteomes" id="UP000072741">
    <property type="component" value="Unassembled WGS sequence"/>
</dbReference>
<dbReference type="PROSITE" id="PS01036">
    <property type="entry name" value="HSP70_3"/>
    <property type="match status" value="1"/>
</dbReference>
<dbReference type="GO" id="GO:0051082">
    <property type="term" value="F:unfolded protein binding"/>
    <property type="evidence" value="ECO:0007669"/>
    <property type="project" value="InterPro"/>
</dbReference>
<dbReference type="HAMAP" id="MF_00679">
    <property type="entry name" value="HscA"/>
    <property type="match status" value="1"/>
</dbReference>
<dbReference type="PANTHER" id="PTHR19375">
    <property type="entry name" value="HEAT SHOCK PROTEIN 70KDA"/>
    <property type="match status" value="1"/>
</dbReference>
<dbReference type="Gene3D" id="3.30.420.40">
    <property type="match status" value="2"/>
</dbReference>
<proteinExistence type="inferred from homology"/>
<evidence type="ECO:0000256" key="6">
    <source>
        <dbReference type="RuleBase" id="RU003322"/>
    </source>
</evidence>
<dbReference type="InterPro" id="IPR010236">
    <property type="entry name" value="ISC_FeS_clus_asmbl_HscA"/>
</dbReference>
<dbReference type="AlphaFoldDB" id="A0A147GZS0"/>
<dbReference type="SUPFAM" id="SSF53067">
    <property type="entry name" value="Actin-like ATPase domain"/>
    <property type="match status" value="2"/>
</dbReference>
<dbReference type="PRINTS" id="PR00301">
    <property type="entry name" value="HEATSHOCK70"/>
</dbReference>
<reference evidence="7 8" key="1">
    <citation type="journal article" date="2016" name="Front. Microbiol.">
        <title>Genomic Resource of Rice Seed Associated Bacteria.</title>
        <authorList>
            <person name="Midha S."/>
            <person name="Bansal K."/>
            <person name="Sharma S."/>
            <person name="Kumar N."/>
            <person name="Patil P.P."/>
            <person name="Chaudhry V."/>
            <person name="Patil P.B."/>
        </authorList>
    </citation>
    <scope>NUCLEOTIDE SEQUENCE [LARGE SCALE GENOMIC DNA]</scope>
    <source>
        <strain evidence="7 8">NS331</strain>
    </source>
</reference>